<gene>
    <name evidence="1" type="ORF">GWC95_11390</name>
</gene>
<organism evidence="1 2">
    <name type="scientific">Sediminibacterium roseum</name>
    <dbReference type="NCBI Taxonomy" id="1978412"/>
    <lineage>
        <taxon>Bacteria</taxon>
        <taxon>Pseudomonadati</taxon>
        <taxon>Bacteroidota</taxon>
        <taxon>Chitinophagia</taxon>
        <taxon>Chitinophagales</taxon>
        <taxon>Chitinophagaceae</taxon>
        <taxon>Sediminibacterium</taxon>
    </lineage>
</organism>
<comment type="caution">
    <text evidence="1">The sequence shown here is derived from an EMBL/GenBank/DDBJ whole genome shotgun (WGS) entry which is preliminary data.</text>
</comment>
<accession>A0ABW9ZTT6</accession>
<protein>
    <recommendedName>
        <fullName evidence="3">General stress protein 26</fullName>
    </recommendedName>
</protein>
<sequence>MNTPTQLDFITSKISELQTAVFHSHSNSVLTLNPTVIRVLKIDDNGYIWFFVNRPVQAVTEFETQFPVALNFYKKGVPFFVNVFGIARIVIDPEELACAEIDNEISNGVLSDKLLLSVKMANVNYYEKEADVKKSWFSKLKKAVSEIFVPAEDFYYNPETQNDRHFA</sequence>
<dbReference type="Gene3D" id="2.30.110.10">
    <property type="entry name" value="Electron Transport, Fmn-binding Protein, Chain A"/>
    <property type="match status" value="1"/>
</dbReference>
<evidence type="ECO:0000313" key="2">
    <source>
        <dbReference type="Proteomes" id="UP000753802"/>
    </source>
</evidence>
<dbReference type="RefSeq" id="WP_161818849.1">
    <property type="nucleotide sequence ID" value="NZ_JAACJS010000015.1"/>
</dbReference>
<name>A0ABW9ZTT6_9BACT</name>
<keyword evidence="2" id="KW-1185">Reference proteome</keyword>
<dbReference type="Proteomes" id="UP000753802">
    <property type="component" value="Unassembled WGS sequence"/>
</dbReference>
<proteinExistence type="predicted"/>
<dbReference type="InterPro" id="IPR012349">
    <property type="entry name" value="Split_barrel_FMN-bd"/>
</dbReference>
<reference evidence="1 2" key="1">
    <citation type="submission" date="2020-01" db="EMBL/GenBank/DDBJ databases">
        <title>Genome analysis.</title>
        <authorList>
            <person name="Wu S."/>
            <person name="Wang G."/>
        </authorList>
    </citation>
    <scope>NUCLEOTIDE SEQUENCE [LARGE SCALE GENOMIC DNA]</scope>
    <source>
        <strain evidence="1 2">SYL130</strain>
    </source>
</reference>
<evidence type="ECO:0008006" key="3">
    <source>
        <dbReference type="Google" id="ProtNLM"/>
    </source>
</evidence>
<dbReference type="EMBL" id="JAACJS010000015">
    <property type="protein sequence ID" value="NCI50530.1"/>
    <property type="molecule type" value="Genomic_DNA"/>
</dbReference>
<dbReference type="SUPFAM" id="SSF50475">
    <property type="entry name" value="FMN-binding split barrel"/>
    <property type="match status" value="1"/>
</dbReference>
<evidence type="ECO:0000313" key="1">
    <source>
        <dbReference type="EMBL" id="NCI50530.1"/>
    </source>
</evidence>